<dbReference type="Proteomes" id="UP000594263">
    <property type="component" value="Unplaced"/>
</dbReference>
<dbReference type="Pfam" id="PF03470">
    <property type="entry name" value="zf-XS"/>
    <property type="match status" value="1"/>
</dbReference>
<evidence type="ECO:0000313" key="3">
    <source>
        <dbReference type="Proteomes" id="UP000594263"/>
    </source>
</evidence>
<dbReference type="InterPro" id="IPR045177">
    <property type="entry name" value="FDM1-5/IDN2"/>
</dbReference>
<sequence>MDSSSEGETVISESRWDDYILECYRKLKKGTLKTRIRDTSFRCPYCFRKKRMDYSYRGLVRHAYGHSKGSLDRKTTKRARHSP</sequence>
<accession>A0A7N0TJT8</accession>
<dbReference type="InterPro" id="IPR005381">
    <property type="entry name" value="Znf-XS_domain"/>
</dbReference>
<feature type="domain" description="Zinc finger-XS" evidence="1">
    <location>
        <begin position="43"/>
        <end position="81"/>
    </location>
</feature>
<evidence type="ECO:0000259" key="1">
    <source>
        <dbReference type="Pfam" id="PF03470"/>
    </source>
</evidence>
<proteinExistence type="predicted"/>
<organism evidence="2 3">
    <name type="scientific">Kalanchoe fedtschenkoi</name>
    <name type="common">Lavender scallops</name>
    <name type="synonym">South American air plant</name>
    <dbReference type="NCBI Taxonomy" id="63787"/>
    <lineage>
        <taxon>Eukaryota</taxon>
        <taxon>Viridiplantae</taxon>
        <taxon>Streptophyta</taxon>
        <taxon>Embryophyta</taxon>
        <taxon>Tracheophyta</taxon>
        <taxon>Spermatophyta</taxon>
        <taxon>Magnoliopsida</taxon>
        <taxon>eudicotyledons</taxon>
        <taxon>Gunneridae</taxon>
        <taxon>Pentapetalae</taxon>
        <taxon>Saxifragales</taxon>
        <taxon>Crassulaceae</taxon>
        <taxon>Kalanchoe</taxon>
    </lineage>
</organism>
<keyword evidence="3" id="KW-1185">Reference proteome</keyword>
<dbReference type="Gramene" id="Kaladp0039s0259.1.v1.1">
    <property type="protein sequence ID" value="Kaladp0039s0259.1.v1.1.CDS.1"/>
    <property type="gene ID" value="Kaladp0039s0259.v1.1"/>
</dbReference>
<evidence type="ECO:0000313" key="2">
    <source>
        <dbReference type="EnsemblPlants" id="Kaladp0039s0259.1.v1.1.CDS.1"/>
    </source>
</evidence>
<name>A0A7N0TJT8_KALFE</name>
<dbReference type="AlphaFoldDB" id="A0A7N0TJT8"/>
<dbReference type="OMA" id="VISESRW"/>
<dbReference type="EnsemblPlants" id="Kaladp0039s0259.1.v1.1">
    <property type="protein sequence ID" value="Kaladp0039s0259.1.v1.1.CDS.1"/>
    <property type="gene ID" value="Kaladp0039s0259.v1.1"/>
</dbReference>
<dbReference type="GO" id="GO:0080188">
    <property type="term" value="P:gene silencing by siRNA-directed DNA methylation"/>
    <property type="evidence" value="ECO:0007669"/>
    <property type="project" value="InterPro"/>
</dbReference>
<dbReference type="PANTHER" id="PTHR21596:SF65">
    <property type="entry name" value="PROTEIN INVOLVED IN DE NOVO 2-RELATED"/>
    <property type="match status" value="1"/>
</dbReference>
<dbReference type="PANTHER" id="PTHR21596">
    <property type="entry name" value="RIBONUCLEASE P SUBUNIT P38"/>
    <property type="match status" value="1"/>
</dbReference>
<reference evidence="2" key="1">
    <citation type="submission" date="2021-01" db="UniProtKB">
        <authorList>
            <consortium name="EnsemblPlants"/>
        </authorList>
    </citation>
    <scope>IDENTIFICATION</scope>
</reference>
<protein>
    <recommendedName>
        <fullName evidence="1">Zinc finger-XS domain-containing protein</fullName>
    </recommendedName>
</protein>